<gene>
    <name evidence="7" type="ORF">GGU10DRAFT_412743</name>
</gene>
<feature type="domain" description="Major facilitator superfamily (MFS) profile" evidence="6">
    <location>
        <begin position="15"/>
        <end position="461"/>
    </location>
</feature>
<evidence type="ECO:0000256" key="2">
    <source>
        <dbReference type="ARBA" id="ARBA00022692"/>
    </source>
</evidence>
<protein>
    <submittedName>
        <fullName evidence="7">Iron permease</fullName>
    </submittedName>
</protein>
<dbReference type="PRINTS" id="PR01036">
    <property type="entry name" value="TCRTETB"/>
</dbReference>
<keyword evidence="8" id="KW-1185">Reference proteome</keyword>
<dbReference type="SUPFAM" id="SSF103473">
    <property type="entry name" value="MFS general substrate transporter"/>
    <property type="match status" value="1"/>
</dbReference>
<feature type="transmembrane region" description="Helical" evidence="5">
    <location>
        <begin position="341"/>
        <end position="362"/>
    </location>
</feature>
<proteinExistence type="predicted"/>
<evidence type="ECO:0000313" key="8">
    <source>
        <dbReference type="Proteomes" id="UP001163798"/>
    </source>
</evidence>
<dbReference type="InterPro" id="IPR005829">
    <property type="entry name" value="Sugar_transporter_CS"/>
</dbReference>
<feature type="transmembrane region" description="Helical" evidence="5">
    <location>
        <begin position="210"/>
        <end position="230"/>
    </location>
</feature>
<dbReference type="Gene3D" id="1.20.1250.20">
    <property type="entry name" value="MFS general substrate transporter like domains"/>
    <property type="match status" value="1"/>
</dbReference>
<feature type="transmembrane region" description="Helical" evidence="5">
    <location>
        <begin position="277"/>
        <end position="295"/>
    </location>
</feature>
<feature type="transmembrane region" description="Helical" evidence="5">
    <location>
        <begin position="307"/>
        <end position="329"/>
    </location>
</feature>
<dbReference type="PANTHER" id="PTHR23501">
    <property type="entry name" value="MAJOR FACILITATOR SUPERFAMILY"/>
    <property type="match status" value="1"/>
</dbReference>
<dbReference type="EMBL" id="MU793588">
    <property type="protein sequence ID" value="KAJ3781207.1"/>
    <property type="molecule type" value="Genomic_DNA"/>
</dbReference>
<feature type="transmembrane region" description="Helical" evidence="5">
    <location>
        <begin position="167"/>
        <end position="189"/>
    </location>
</feature>
<dbReference type="GO" id="GO:0022857">
    <property type="term" value="F:transmembrane transporter activity"/>
    <property type="evidence" value="ECO:0007669"/>
    <property type="project" value="InterPro"/>
</dbReference>
<accession>A0AA38L215</accession>
<dbReference type="Proteomes" id="UP001163798">
    <property type="component" value="Unassembled WGS sequence"/>
</dbReference>
<dbReference type="PANTHER" id="PTHR23501:SF102">
    <property type="entry name" value="DRUG TRANSPORTER, PUTATIVE (AFU_ORTHOLOGUE AFUA_3G08530)-RELATED"/>
    <property type="match status" value="1"/>
</dbReference>
<keyword evidence="3 5" id="KW-1133">Transmembrane helix</keyword>
<keyword evidence="4 5" id="KW-0472">Membrane</keyword>
<feature type="transmembrane region" description="Helical" evidence="5">
    <location>
        <begin position="368"/>
        <end position="390"/>
    </location>
</feature>
<evidence type="ECO:0000313" key="7">
    <source>
        <dbReference type="EMBL" id="KAJ3781207.1"/>
    </source>
</evidence>
<evidence type="ECO:0000256" key="4">
    <source>
        <dbReference type="ARBA" id="ARBA00023136"/>
    </source>
</evidence>
<dbReference type="PROSITE" id="PS00216">
    <property type="entry name" value="SUGAR_TRANSPORT_1"/>
    <property type="match status" value="1"/>
</dbReference>
<feature type="transmembrane region" description="Helical" evidence="5">
    <location>
        <begin position="12"/>
        <end position="37"/>
    </location>
</feature>
<dbReference type="AlphaFoldDB" id="A0AA38L215"/>
<sequence length="540" mass="58141">MAPETTKRDWRFWMIFLCLFLSQFLTALELTAVSTALPTIVNVLHGDQFIWIASAYTICSTALAPLSGGLAEVFGRKIVMFASILLFAAGSAICGASTSLNMLIAGRAVQGMGSGSISTMCQIILADLVPLRERGMFSGLISLSYTVANSTGPVVGGSLAQHGQWRWIFYLNIPICGCAAALVLGFLTLQTPAGAFGEKIARIDWIGNSLVMAATTSTMIGLTLGGIQYPWTSAHILVPLILGIAGLAAFIIYEVIFPKQPIVPYTLMTTRTAFSGYLQTVVLFTVSICVSYYMPVFFQATEDASPIASGVDIFGIAFVLAPSAILSGLSIRKTQQYRPQIIFAWVLTIVGFGLFTTLHANTSRAHAIGFQIIAGVGIGMLSTSLFFPILAPLPVESNAHAIALYTFFRNFSNILGVTIGGSVLQNFLKKNLPSDFSSTFPGGAAIAYSIIPRIPSLQEPLKTEVRTAFAESLRVLWQVMLGVSGMGWLISLTMKGLPLRTELDRKWGVRDDKNQTIKVQDEEVQDSKELTAVQVVDSAA</sequence>
<dbReference type="Gene3D" id="1.20.1720.10">
    <property type="entry name" value="Multidrug resistance protein D"/>
    <property type="match status" value="1"/>
</dbReference>
<name>A0AA38L215_9AGAR</name>
<reference evidence="7" key="1">
    <citation type="submission" date="2022-08" db="EMBL/GenBank/DDBJ databases">
        <authorList>
            <consortium name="DOE Joint Genome Institute"/>
            <person name="Min B."/>
            <person name="Riley R."/>
            <person name="Sierra-Patev S."/>
            <person name="Naranjo-Ortiz M."/>
            <person name="Looney B."/>
            <person name="Konkel Z."/>
            <person name="Slot J.C."/>
            <person name="Sakamoto Y."/>
            <person name="Steenwyk J.L."/>
            <person name="Rokas A."/>
            <person name="Carro J."/>
            <person name="Camarero S."/>
            <person name="Ferreira P."/>
            <person name="Molpeceres G."/>
            <person name="Ruiz-Duenas F.J."/>
            <person name="Serrano A."/>
            <person name="Henrissat B."/>
            <person name="Drula E."/>
            <person name="Hughes K.W."/>
            <person name="Mata J.L."/>
            <person name="Ishikawa N.K."/>
            <person name="Vargas-Isla R."/>
            <person name="Ushijima S."/>
            <person name="Smith C.A."/>
            <person name="Ahrendt S."/>
            <person name="Andreopoulos W."/>
            <person name="He G."/>
            <person name="Labutti K."/>
            <person name="Lipzen A."/>
            <person name="Ng V."/>
            <person name="Sandor L."/>
            <person name="Barry K."/>
            <person name="Martinez A.T."/>
            <person name="Xiao Y."/>
            <person name="Gibbons J.G."/>
            <person name="Terashima K."/>
            <person name="Hibbett D.S."/>
            <person name="Grigoriev I.V."/>
        </authorList>
    </citation>
    <scope>NUCLEOTIDE SEQUENCE</scope>
    <source>
        <strain evidence="7">TFB10291</strain>
    </source>
</reference>
<feature type="transmembrane region" description="Helical" evidence="5">
    <location>
        <begin position="236"/>
        <end position="256"/>
    </location>
</feature>
<keyword evidence="2 5" id="KW-0812">Transmembrane</keyword>
<evidence type="ECO:0000256" key="5">
    <source>
        <dbReference type="SAM" id="Phobius"/>
    </source>
</evidence>
<dbReference type="Pfam" id="PF07690">
    <property type="entry name" value="MFS_1"/>
    <property type="match status" value="1"/>
</dbReference>
<dbReference type="InterPro" id="IPR036259">
    <property type="entry name" value="MFS_trans_sf"/>
</dbReference>
<evidence type="ECO:0000256" key="1">
    <source>
        <dbReference type="ARBA" id="ARBA00004141"/>
    </source>
</evidence>
<evidence type="ECO:0000259" key="6">
    <source>
        <dbReference type="PROSITE" id="PS50850"/>
    </source>
</evidence>
<dbReference type="InterPro" id="IPR011701">
    <property type="entry name" value="MFS"/>
</dbReference>
<feature type="transmembrane region" description="Helical" evidence="5">
    <location>
        <begin position="475"/>
        <end position="497"/>
    </location>
</feature>
<organism evidence="7 8">
    <name type="scientific">Lentinula aff. detonsa</name>
    <dbReference type="NCBI Taxonomy" id="2804958"/>
    <lineage>
        <taxon>Eukaryota</taxon>
        <taxon>Fungi</taxon>
        <taxon>Dikarya</taxon>
        <taxon>Basidiomycota</taxon>
        <taxon>Agaricomycotina</taxon>
        <taxon>Agaricomycetes</taxon>
        <taxon>Agaricomycetidae</taxon>
        <taxon>Agaricales</taxon>
        <taxon>Marasmiineae</taxon>
        <taxon>Omphalotaceae</taxon>
        <taxon>Lentinula</taxon>
    </lineage>
</organism>
<feature type="transmembrane region" description="Helical" evidence="5">
    <location>
        <begin position="402"/>
        <end position="424"/>
    </location>
</feature>
<comment type="caution">
    <text evidence="7">The sequence shown here is derived from an EMBL/GenBank/DDBJ whole genome shotgun (WGS) entry which is preliminary data.</text>
</comment>
<comment type="subcellular location">
    <subcellularLocation>
        <location evidence="1">Membrane</location>
        <topology evidence="1">Multi-pass membrane protein</topology>
    </subcellularLocation>
</comment>
<dbReference type="PROSITE" id="PS50850">
    <property type="entry name" value="MFS"/>
    <property type="match status" value="1"/>
</dbReference>
<feature type="transmembrane region" description="Helical" evidence="5">
    <location>
        <begin position="78"/>
        <end position="98"/>
    </location>
</feature>
<feature type="transmembrane region" description="Helical" evidence="5">
    <location>
        <begin position="49"/>
        <end position="66"/>
    </location>
</feature>
<dbReference type="InterPro" id="IPR020846">
    <property type="entry name" value="MFS_dom"/>
</dbReference>
<dbReference type="GO" id="GO:0005886">
    <property type="term" value="C:plasma membrane"/>
    <property type="evidence" value="ECO:0007669"/>
    <property type="project" value="TreeGrafter"/>
</dbReference>
<evidence type="ECO:0000256" key="3">
    <source>
        <dbReference type="ARBA" id="ARBA00022989"/>
    </source>
</evidence>